<keyword evidence="2" id="KW-1133">Transmembrane helix</keyword>
<sequence length="443" mass="48783">MPISNIVARLIGRRPVKPAGMMDRFEVTGLHELSSSIEFRRDTASNLLVLFFVALAGFLMVALWVGTFAKQETMRGIVLGSKGSQRIVATLDGTITKVWIPQGGDVESGQRIVTITPQQTSTGATPLSQAEVQSLNEQRVNIKKQMADLQSVMSHDAKDLDELEANLGRISDNLRKQEAGLKTALASQEEIVRKLQNHLKVGYVTRDNVTAQERVKQDYTRQLLEVRLQMTQVVTTQIERRRTLQQNKTANANELSQLSRALAELDSRIERAKTAISVDVIVGIKGKIAAINVREGSEVKVGDTIAAIGDPDAPFTIGLQAPSKTMGLLTMGQRVVLKYDAFPYKTFGVKYGRIIAIGRQPLSLPKDEDANPGLDLALAKAGPRPPPQSKFLIEVEPEDRTISAYGEERPILIGSTLTADVVVEQRRLIDWVLDPIFAMRGRT</sequence>
<dbReference type="InterPro" id="IPR050739">
    <property type="entry name" value="MFP"/>
</dbReference>
<reference evidence="3" key="1">
    <citation type="submission" date="2024-06" db="EMBL/GenBank/DDBJ databases">
        <title>Methylostella associata gen. nov., sp. nov., a novel Ancalomicrobiaceae-affiliated facultatively methylotrophic bacteria that feed on methanotrophs of the genus Methylococcus.</title>
        <authorList>
            <person name="Saltykova V."/>
            <person name="Danilova O.V."/>
            <person name="Oshkin I.Y."/>
            <person name="Belova S.E."/>
            <person name="Pimenov N.V."/>
            <person name="Dedysh S.N."/>
        </authorList>
    </citation>
    <scope>NUCLEOTIDE SEQUENCE</scope>
    <source>
        <strain evidence="3">S20</strain>
    </source>
</reference>
<organism evidence="3">
    <name type="scientific">Methyloraptor flagellatus</name>
    <dbReference type="NCBI Taxonomy" id="3162530"/>
    <lineage>
        <taxon>Bacteria</taxon>
        <taxon>Pseudomonadati</taxon>
        <taxon>Pseudomonadota</taxon>
        <taxon>Alphaproteobacteria</taxon>
        <taxon>Hyphomicrobiales</taxon>
        <taxon>Ancalomicrobiaceae</taxon>
        <taxon>Methyloraptor</taxon>
    </lineage>
</organism>
<dbReference type="RefSeq" id="WP_407051811.1">
    <property type="nucleotide sequence ID" value="NZ_CP158568.1"/>
</dbReference>
<feature type="coiled-coil region" evidence="1">
    <location>
        <begin position="132"/>
        <end position="180"/>
    </location>
</feature>
<dbReference type="AlphaFoldDB" id="A0AAU7XFE0"/>
<keyword evidence="2" id="KW-0472">Membrane</keyword>
<keyword evidence="2" id="KW-0812">Transmembrane</keyword>
<dbReference type="EMBL" id="CP158568">
    <property type="protein sequence ID" value="XBY46720.1"/>
    <property type="molecule type" value="Genomic_DNA"/>
</dbReference>
<keyword evidence="1" id="KW-0175">Coiled coil</keyword>
<feature type="transmembrane region" description="Helical" evidence="2">
    <location>
        <begin position="47"/>
        <end position="65"/>
    </location>
</feature>
<dbReference type="PANTHER" id="PTHR30386:SF28">
    <property type="entry name" value="EXPORTED PROTEIN"/>
    <property type="match status" value="1"/>
</dbReference>
<accession>A0AAU7XFE0</accession>
<proteinExistence type="predicted"/>
<evidence type="ECO:0000313" key="3">
    <source>
        <dbReference type="EMBL" id="XBY46720.1"/>
    </source>
</evidence>
<dbReference type="PANTHER" id="PTHR30386">
    <property type="entry name" value="MEMBRANE FUSION SUBUNIT OF EMRAB-TOLC MULTIDRUG EFFLUX PUMP"/>
    <property type="match status" value="1"/>
</dbReference>
<gene>
    <name evidence="3" type="ORF">ABS361_11175</name>
</gene>
<name>A0AAU7XFE0_9HYPH</name>
<dbReference type="PRINTS" id="PR01490">
    <property type="entry name" value="RTXTOXIND"/>
</dbReference>
<evidence type="ECO:0000256" key="2">
    <source>
        <dbReference type="SAM" id="Phobius"/>
    </source>
</evidence>
<protein>
    <submittedName>
        <fullName evidence="3">HlyD family efflux transporter periplasmic adaptor subunit</fullName>
    </submittedName>
</protein>
<dbReference type="KEGG" id="mflg:ABS361_11175"/>
<evidence type="ECO:0000256" key="1">
    <source>
        <dbReference type="SAM" id="Coils"/>
    </source>
</evidence>